<evidence type="ECO:0000259" key="2">
    <source>
        <dbReference type="Pfam" id="PF12439"/>
    </source>
</evidence>
<gene>
    <name evidence="3" type="ORF">GCM10007088_00830</name>
</gene>
<accession>A0ABQ2H5M1</accession>
<evidence type="ECO:0000259" key="1">
    <source>
        <dbReference type="Pfam" id="PF06202"/>
    </source>
</evidence>
<keyword evidence="4" id="KW-1185">Reference proteome</keyword>
<dbReference type="PANTHER" id="PTHR10569:SF2">
    <property type="entry name" value="GLYCOGEN DEBRANCHING ENZYME"/>
    <property type="match status" value="1"/>
</dbReference>
<dbReference type="PANTHER" id="PTHR10569">
    <property type="entry name" value="GLYCOGEN DEBRANCHING ENZYME"/>
    <property type="match status" value="1"/>
</dbReference>
<name>A0ABQ2H5M1_9PORP</name>
<dbReference type="EMBL" id="BMPU01000001">
    <property type="protein sequence ID" value="GGM45858.1"/>
    <property type="molecule type" value="Genomic_DNA"/>
</dbReference>
<dbReference type="Proteomes" id="UP000653477">
    <property type="component" value="Unassembled WGS sequence"/>
</dbReference>
<organism evidence="3 4">
    <name type="scientific">Porphyromonas pasteri</name>
    <dbReference type="NCBI Taxonomy" id="1583331"/>
    <lineage>
        <taxon>Bacteria</taxon>
        <taxon>Pseudomonadati</taxon>
        <taxon>Bacteroidota</taxon>
        <taxon>Bacteroidia</taxon>
        <taxon>Bacteroidales</taxon>
        <taxon>Porphyromonadaceae</taxon>
        <taxon>Porphyromonas</taxon>
    </lineage>
</organism>
<dbReference type="InterPro" id="IPR024742">
    <property type="entry name" value="Glycogen_debranch_N"/>
</dbReference>
<feature type="domain" description="Glycogen debranching enzyme C-terminal" evidence="1">
    <location>
        <begin position="280"/>
        <end position="635"/>
    </location>
</feature>
<dbReference type="InterPro" id="IPR012341">
    <property type="entry name" value="6hp_glycosidase-like_sf"/>
</dbReference>
<evidence type="ECO:0000313" key="3">
    <source>
        <dbReference type="EMBL" id="GGM45858.1"/>
    </source>
</evidence>
<protein>
    <submittedName>
        <fullName evidence="3">4-alpha-glucanotransferase</fullName>
    </submittedName>
</protein>
<reference evidence="4" key="1">
    <citation type="journal article" date="2019" name="Int. J. Syst. Evol. Microbiol.">
        <title>The Global Catalogue of Microorganisms (GCM) 10K type strain sequencing project: providing services to taxonomists for standard genome sequencing and annotation.</title>
        <authorList>
            <consortium name="The Broad Institute Genomics Platform"/>
            <consortium name="The Broad Institute Genome Sequencing Center for Infectious Disease"/>
            <person name="Wu L."/>
            <person name="Ma J."/>
        </authorList>
    </citation>
    <scope>NUCLEOTIDE SEQUENCE [LARGE SCALE GENOMIC DNA]</scope>
    <source>
        <strain evidence="4">JCM 30531</strain>
    </source>
</reference>
<dbReference type="InterPro" id="IPR032790">
    <property type="entry name" value="GDE_C"/>
</dbReference>
<dbReference type="InterPro" id="IPR008928">
    <property type="entry name" value="6-hairpin_glycosidase_sf"/>
</dbReference>
<dbReference type="SUPFAM" id="SSF48208">
    <property type="entry name" value="Six-hairpin glycosidases"/>
    <property type="match status" value="1"/>
</dbReference>
<proteinExistence type="predicted"/>
<evidence type="ECO:0000313" key="4">
    <source>
        <dbReference type="Proteomes" id="UP000653477"/>
    </source>
</evidence>
<dbReference type="InterPro" id="IPR010401">
    <property type="entry name" value="AGL/Gdb1"/>
</dbReference>
<dbReference type="Pfam" id="PF06202">
    <property type="entry name" value="GDE_C"/>
    <property type="match status" value="1"/>
</dbReference>
<dbReference type="RefSeq" id="WP_188807151.1">
    <property type="nucleotide sequence ID" value="NZ_BMPU01000001.1"/>
</dbReference>
<dbReference type="Gene3D" id="1.50.10.10">
    <property type="match status" value="1"/>
</dbReference>
<dbReference type="Pfam" id="PF12439">
    <property type="entry name" value="GDE_N"/>
    <property type="match status" value="1"/>
</dbReference>
<sequence length="658" mass="76230">MSYLKFDRRLMANLDESTQREYIRTNRKGAYCCSSIVGCNTRKYHGVLVIPVPELSENNHVLLSSLDLTIVQHGVPFNVGIHEYEGDIFSPKGHKYIREYNVDIASSTTYRVGGVVLQKEFLFCHYTNRMLQRYTLLEAHSRTTLRLSPFLAFRDVKMLTHRNDQYHGDYGQAKSGVTFCLYPGYPTLYLQLSKAHNFVSDPHWNERIEYIKERERGYEYTEDLYVPGYFEVDIEVGESIYFSAGVEEADPDTLAQLFAEERNIRTPRDDFRSCLLNAALQFYYRPDATHGYLLAGYPWFGVRARDLFIALPGCTIYADAPERFYRIMDTVLPDMRAFMRQEGISKEIRNINEGDIGLWAIWTLQEYARWSSLPDMVSRYGDFLDELIHYYLRNVHPNLRIDDNGLCVMTGDGRPLSWMDAKVNGQAVVRREGYLVEVNALWYNALCFCREALPQKWTPELEELLGRVQQSFCDTFINQHGYLFDYVHPHSSWRDWSVRPNMVFATSLPYSPLPKATRRSVLEIITRELRTPKGLRSLSPKSDGYQPQCHGTQWQREQSYYNGSVWPWLLGPYFEACIKLYGRSAISFIENTLIGMEEELQQHGVGTVSELFDGNPPFKGRGAISFAMSVGELLRSLALLEEAKSKYDTQILPIIRYE</sequence>
<comment type="caution">
    <text evidence="3">The sequence shown here is derived from an EMBL/GenBank/DDBJ whole genome shotgun (WGS) entry which is preliminary data.</text>
</comment>
<feature type="domain" description="Glycogen debranching enzyme bacterial and archaeal type N-terminal" evidence="2">
    <location>
        <begin position="20"/>
        <end position="241"/>
    </location>
</feature>